<dbReference type="FunFam" id="3.40.50.300:FF:002470">
    <property type="entry name" value="ABC transporter, putative"/>
    <property type="match status" value="1"/>
</dbReference>
<dbReference type="STRING" id="137246.A0A401S3T1"/>
<keyword evidence="6" id="KW-0067">ATP-binding</keyword>
<feature type="transmembrane region" description="Helical" evidence="10">
    <location>
        <begin position="3036"/>
        <end position="3056"/>
    </location>
</feature>
<dbReference type="GO" id="GO:0005319">
    <property type="term" value="F:lipid transporter activity"/>
    <property type="evidence" value="ECO:0007669"/>
    <property type="project" value="TreeGrafter"/>
</dbReference>
<dbReference type="Pfam" id="PF00005">
    <property type="entry name" value="ABC_tran"/>
    <property type="match status" value="2"/>
</dbReference>
<dbReference type="PANTHER" id="PTHR19229">
    <property type="entry name" value="ATP-BINDING CASSETTE TRANSPORTER SUBFAMILY A ABCA"/>
    <property type="match status" value="1"/>
</dbReference>
<keyword evidence="8 10" id="KW-0472">Membrane</keyword>
<keyword evidence="7 10" id="KW-1133">Transmembrane helix</keyword>
<dbReference type="PANTHER" id="PTHR19229:SF113">
    <property type="entry name" value="ATP-BINDING CASSETTE SUB-FAMILY A MEMBER 13"/>
    <property type="match status" value="1"/>
</dbReference>
<feature type="transmembrane region" description="Helical" evidence="10">
    <location>
        <begin position="3833"/>
        <end position="3853"/>
    </location>
</feature>
<feature type="transmembrane region" description="Helical" evidence="10">
    <location>
        <begin position="3594"/>
        <end position="3614"/>
    </location>
</feature>
<feature type="coiled-coil region" evidence="9">
    <location>
        <begin position="2790"/>
        <end position="2817"/>
    </location>
</feature>
<sequence length="4429" mass="502496">MARFIRQLCVLFWKNCLCRLRQPVLTLSEIIWPCLLFLILVGVRVQHLPRQRENCFLQPRTLPSGGLFPFVQSLFCDIDSQCHGTEFTRSENMARSRSLLGPTDDSGVDILSLLEDLGEEVNETLQKASTLQSNLNELFGNLDDSGELGFAMMDLNETEKAINVIEQIHNETYTWDILFKLPERLETLKNKDFLTKGTTVMIDSLMDVRRLLESLKDLFTSKNENSYLVSDIGFNLTISALNIFHAIGIQERDQNLTLGDLLRDRKMTESDFKNLFKMDPVVINQLLNTSIPLCKFYILLNEQKLKEFMCAKLDHLIPCAMLNNVSTYLFYNIDIFKLSKEAFNVWRRSGFPEYLVTKFDQMSAAIMKLSTDNRDFKTASPAQQTIYLLSDFFHHVVDPSGESQKYLERFQEKLQSLQQWPQIKYMLMVDASFRNLTIAKWNADRAMYESLKKVFPTVRVNTVNQMILDADILMTELKMILTQNMTVTCNDIIKMSNLPEGVISNEAFTSIICGHQQSSEPWNVFEHFPDMKRWIEALEQYKSVLAGEQEFEVTFQDSYRGWIEVFKTYENNQLFYNQFFRNFTEEIHATSEHWKSFKFNTFQEHLIWNLIFDVFDVQGSALENSDFWPSIENHIRGICWLIINSNQPSDGNSSYSESNCITGKINWRDLLNKTLIFKQNVGSNSGTFWKRFQSSLLKLLNLNNIIKLSASDMQIISQSFGNFSDANLFGTSQGIQIVAKVILENVPLWMKNQNPYRTLVEQIINNLMDRNQEITSSLSCIADLFLSWTEIVNEIAVQLDLDIQVVNFFYDGLKEVSQELNKTSVCTKHLIMDNRTAALKVFLQNITARNGFNLQNLYQLSTDRIIILHHIVNTFLIPIDNKTLQQLATIVDNVLSLFQDSNLDNLNDFSKIIDALRPMWSLYDPQHDKMYSILQTLAYLKPNADLESIKVVVKEILLFYNNSFNMDNLDHSVQYMKEFLNLVATAEKNGGQFPYKAFVVLIKQLIHSENPSTGEKEWGKLLQWLLVLTHTNLSDPSLSFLMHVSKIPIFGLNISEIDKVMRITEETIFKVRNLTEQFHGTNASVAYYYEVIELLEMICPDSSSYKSTSIQTLKMSIDLAYNIVNDENMSYDLTEQLMKHLENMANDHATAEELFGHFSNLVRGNVNLSQWYSVDSAKLLSRQIQTLTAVLTSDQNIQKFSLLLHKLLLQMNQSAFINLRPEKISNVLFGTLDIIHHFNTRTAYNLSVTEAMSALLSKTAVFGCLSSNKCSEQDLNIQNIRLSQLFSQIAHFAEKLDEMGKSKCKPHLIIESSESFYLLIEYINNKTFNNNSIVEEHVNTFINGLEAFPLSEIKCAVDVMNISSGFLKTLQQIENKGGTSCIDQFLPFAQSASRLLHVISEAIKVRNDTTAAAQALILLKNESSNLATILKSPNYTSVVKVLNMIDNVTEHFKLETHPGGYFQQLLMHFDSFSKVLELIEIPQETTEELKVVGEVLRFFHPFLNKSHTQDLETDSVLNVTFFVLQHLNSITAIHNELQLLKRDLQILLNATVQHGSSNKQAVHSLNELITFVENVTLTYNSRHSNVTLEDPLQLDAIIQTAQLVREYVIFLNKVSLPSMPASEGAEMFIQLLRNSLMRIKYIEPTKLFAVPWTSLFNDKLIHRMFSVLLGNFVQHFTNFHQDQISLTENVTYVIYNLTTTLISTRDVYSINAHLEQMNSDLARFFKELNSTGDSHVMLNMLTKVTSILKHVPKFQNMTEILQIIRVILSEAGNEHFPQTLIRDGIALVKSLSTMNVSQALNALYLFGLAHQTMGLEFSQGSQTGNYTELNEKVIRLIQVISNIANSSQLSQCLPIAICKLLSEEAADDDDGLFLKACDFKANQSLSTAFNLAVDIKHLFAEVVQGTTKVECSGSTVFKKIIQQTGCVLQHYKELNAFLLQIAQMCGIKSPVLTKLQGIWNNISYVKVSTKGDNLSCPIVPIRENSERLIHLIQNMTLTSTISAEQAINFLSDVSDTILLLSGNNSETVHSTLKILANYLRNATKNALSPSDSKKHISTLIPALQSLLSMTGYQNESLYSVLDDLLDVLNHNAINILSTDIDKILNDITKNPKIEELLLAVKNVISLMRNITANGFIELNALQIYKISNDLETVLEIMPYISNFTDKNNYKILNVISYLVKNHNLPEIVNTTLNQMVKSASLMSNISQLLMEQMDSAASVLEVYQKLLPHITDIIFNEHFNQSSKAFHLINDLIFEVYSHWDHTPEFRQTLVNKVIQILNELLPENNQATINFVHVINNVFSEFQGFDPNGNLNSTEIINMTLNLMDSLEELFDAMPVSSPAWKIAADIPKFTKLLLEFKETGNYTRMGEVCQFDWFNKYAMSSYATSLFQLKLLNLFTEKVYFVNDIMCVQKNCRQNISGHIIHALTELFNLTTDVKQQINNLSPEAVDVLMTANLTVSKLIRGLIITADRCDEESLDLMLSISDNASISSLTTELCALTPLQTYKLILTISQHVDFRCFAYKAFLPMIIPPHVNQIMDNILEVFSSLSSFTAKSLKILDLIPNLLQSVRDMNLPSVFEFSENVRGRSLRISASGSFQTLSKAICRKQSDSLFGDAMMFSELPQINTLTEEDLIKYNVPTNTTPYCMSFYQDILKAPNGPLMWTFLKPLLLGEILYAPGTIPIQRLMDKSNSIFSLVNDLKTYSELWLKSSSLLEKQGNFQSSQLQGALQNNFIRSFIQSQLDIDLDKLLESLQQYEETVTKAMEDPVIQQITVLSQLMVNVSSCVLLDRFTQLESKEELEKKVQELMEKNTFLASILFDVDEGNTSRKIRSLSPSLPTKLSYTIRTDILHSMPTDQLEDPKWKSQPQSLPTRSFYYNRVFLPLQDMIERAIIQSQIGQDIPNPAIQIQAMPFPCHISDPFLNNTAFFFPLLMMLAWLISVASMVRNLVFEKELRLEEYTKMLGVKPIVHFLVWFLDTFFVLILSSAFITIILKASEILPNSNGFIIFLFLLDFGVSVIALSYLIATFFSHANTAALSACLIYIITFFPYMVLVAVQNQLSFSSQILICLLCPTAFSQGSYLITLFEGDGIGIQWNNMYDMPGDGDNVSFAWICWMMVIDSVIYFILGWYLQNIFPGKYGSRKRWYFPFTSLYWKTFCDCAKRFDRKVGEGYWAQNLDCYNQQINVKGDPFNSMDLTGKEMTPPNLNIGVALRSLTKEFKHKEKVAVKDLNLDFYQGEITALLGPNGAGKTTTMSMLTGLHQPSSGSIYVKGRNMSQEMSIIREELGVCLQHDVLFEKLTVREHLLLYGIIKAPQWTHQQLLQEVKMALENVEIGQHQHKLVGALSGGTKRKLSLAISFIGGSSTIILDEPTSGVDPCSRRNIWDVILKYRTGRTIIFTTHHLDEADILSDRIAILENGQLKCCGSPAYLKEQYGQGYSLSISKKPTVVGTEESCDVGLVTSLVKQHIPLAFLKQDAFGELTYNIPTVADKTAYERLFQDLDKDMKTLHLSSYSISDTTLEEVFLKLLQNEQSPAPPEGQDTVSLNSESIESTHSDSAALAGTQRVTGWRLILKQMVALMIKRFHHTRRDWKGAIANILLPVLFVILAMALFSVKPLIAEYPSLKLSPDIYQDSDVTFFSSGNNDFINLTSVLLKFLKINESCFGQASDLDSSSCGWNGNSEPQSFVGHCNCDNGYQQCPAENATTPYYRNSEGQLLYNLTGYNLQDYLISTENIFGQNRLGGWSIGEELPDDLKENNFTQLGLNSLMKVWYNQMSYHSAPAYLNQLNNLILWANLPPDTDWTQHGITLYSHPYRGALPDDDKIMENLRQCGVAFCILLGFSVLTASIGGYVVQDRVTGQKRLQHISGLGYRVYWITNFLYDMLHYMVPVVLCICVFAAFQFSAFTYKDNLGATALLLILFGFATMPWMYLLSRLFSSSDVAFITYVAINLVLGLCTILAAYLPRFLALLSSQGQLLRVYSVLRWVFIIFPQFCLAFGLIELSYNQLKFDLTKDFGVDSYVSPFEMDFLGWVFVAITLEGCLFLFLRLVFQGNLLFKLCNKDSLHGTTSGNEDEDVKKERERVLTGEASSDILQIHNLKKCYQTLIKKVIAVKGVTVGVPAGECFGLLGVNGAGKTTTFKMLTGDIRPSSGHAIIRTAVGSEQDIINTDIDGSLIGYCPQYDALDDLLTGWEHLFYYSRIRGVPEDTIKKHVHNLAHHLYLTSHVDKLVKTYSGGTKRKLSTILALIGRPQVLLLDEPSSGMDPESKRYLWKTIMNEVEAGCAAVLTSHSMEECEALCTRLAIMVNGKLKCIGSPKDIKTRFGEVYSVKVGLSRKLAGAMQLTDLLEVHFPGTVLKEQHQYSLEYEVPQRHGDLARMFQFLENNKEELNIKHYSISQATLDQVFINFARQLEESLDQTAAENSRTNPSV</sequence>
<accession>A0A401S3T1</accession>
<evidence type="ECO:0000256" key="9">
    <source>
        <dbReference type="SAM" id="Coils"/>
    </source>
</evidence>
<feature type="transmembrane region" description="Helical" evidence="10">
    <location>
        <begin position="4028"/>
        <end position="4050"/>
    </location>
</feature>
<evidence type="ECO:0000313" key="13">
    <source>
        <dbReference type="Proteomes" id="UP000287033"/>
    </source>
</evidence>
<dbReference type="GO" id="GO:0140359">
    <property type="term" value="F:ABC-type transporter activity"/>
    <property type="evidence" value="ECO:0007669"/>
    <property type="project" value="InterPro"/>
</dbReference>
<organism evidence="12 13">
    <name type="scientific">Chiloscyllium punctatum</name>
    <name type="common">Brownbanded bambooshark</name>
    <name type="synonym">Hemiscyllium punctatum</name>
    <dbReference type="NCBI Taxonomy" id="137246"/>
    <lineage>
        <taxon>Eukaryota</taxon>
        <taxon>Metazoa</taxon>
        <taxon>Chordata</taxon>
        <taxon>Craniata</taxon>
        <taxon>Vertebrata</taxon>
        <taxon>Chondrichthyes</taxon>
        <taxon>Elasmobranchii</taxon>
        <taxon>Galeomorphii</taxon>
        <taxon>Galeoidea</taxon>
        <taxon>Orectolobiformes</taxon>
        <taxon>Hemiscylliidae</taxon>
        <taxon>Chiloscyllium</taxon>
    </lineage>
</organism>
<dbReference type="InterPro" id="IPR003593">
    <property type="entry name" value="AAA+_ATPase"/>
</dbReference>
<dbReference type="GO" id="GO:0005524">
    <property type="term" value="F:ATP binding"/>
    <property type="evidence" value="ECO:0007669"/>
    <property type="project" value="UniProtKB-KW"/>
</dbReference>
<gene>
    <name evidence="12" type="ORF">chiPu_0003472</name>
</gene>
<comment type="caution">
    <text evidence="12">The sequence shown here is derived from an EMBL/GenBank/DDBJ whole genome shotgun (WGS) entry which is preliminary data.</text>
</comment>
<keyword evidence="4" id="KW-0677">Repeat</keyword>
<reference evidence="12 13" key="1">
    <citation type="journal article" date="2018" name="Nat. Ecol. Evol.">
        <title>Shark genomes provide insights into elasmobranch evolution and the origin of vertebrates.</title>
        <authorList>
            <person name="Hara Y"/>
            <person name="Yamaguchi K"/>
            <person name="Onimaru K"/>
            <person name="Kadota M"/>
            <person name="Koyanagi M"/>
            <person name="Keeley SD"/>
            <person name="Tatsumi K"/>
            <person name="Tanaka K"/>
            <person name="Motone F"/>
            <person name="Kageyama Y"/>
            <person name="Nozu R"/>
            <person name="Adachi N"/>
            <person name="Nishimura O"/>
            <person name="Nakagawa R"/>
            <person name="Tanegashima C"/>
            <person name="Kiyatake I"/>
            <person name="Matsumoto R"/>
            <person name="Murakumo K"/>
            <person name="Nishida K"/>
            <person name="Terakita A"/>
            <person name="Kuratani S"/>
            <person name="Sato K"/>
            <person name="Hyodo S Kuraku.S."/>
        </authorList>
    </citation>
    <scope>NUCLEOTIDE SEQUENCE [LARGE SCALE GENOMIC DNA]</scope>
</reference>
<dbReference type="Pfam" id="PF23321">
    <property type="entry name" value="R1_ABCA1"/>
    <property type="match status" value="1"/>
</dbReference>
<keyword evidence="9" id="KW-0175">Coiled coil</keyword>
<dbReference type="CDD" id="cd03263">
    <property type="entry name" value="ABC_subfamily_A"/>
    <property type="match status" value="2"/>
</dbReference>
<feature type="transmembrane region" description="Helical" evidence="10">
    <location>
        <begin position="3005"/>
        <end position="3029"/>
    </location>
</feature>
<dbReference type="InterPro" id="IPR027417">
    <property type="entry name" value="P-loop_NTPase"/>
</dbReference>
<keyword evidence="3 10" id="KW-0812">Transmembrane</keyword>
<feature type="domain" description="ABC transporter" evidence="11">
    <location>
        <begin position="4093"/>
        <end position="4331"/>
    </location>
</feature>
<name>A0A401S3T1_CHIPU</name>
<dbReference type="FunFam" id="3.40.50.300:FF:000298">
    <property type="entry name" value="ATP-binding cassette sub-family A member 12"/>
    <property type="match status" value="1"/>
</dbReference>
<dbReference type="InterPro" id="IPR056264">
    <property type="entry name" value="R2_ABCA1-4-like"/>
</dbReference>
<evidence type="ECO:0000259" key="11">
    <source>
        <dbReference type="PROSITE" id="PS50893"/>
    </source>
</evidence>
<evidence type="ECO:0000256" key="4">
    <source>
        <dbReference type="ARBA" id="ARBA00022737"/>
    </source>
</evidence>
<feature type="domain" description="ABC transporter" evidence="11">
    <location>
        <begin position="3210"/>
        <end position="3443"/>
    </location>
</feature>
<feature type="coiled-coil region" evidence="9">
    <location>
        <begin position="2739"/>
        <end position="2766"/>
    </location>
</feature>
<keyword evidence="2" id="KW-0813">Transport</keyword>
<evidence type="ECO:0000256" key="3">
    <source>
        <dbReference type="ARBA" id="ARBA00022692"/>
    </source>
</evidence>
<dbReference type="Pfam" id="PF12698">
    <property type="entry name" value="ABC2_membrane_3"/>
    <property type="match status" value="2"/>
</dbReference>
<dbReference type="GO" id="GO:0016020">
    <property type="term" value="C:membrane"/>
    <property type="evidence" value="ECO:0007669"/>
    <property type="project" value="UniProtKB-SubCell"/>
</dbReference>
<feature type="transmembrane region" description="Helical" evidence="10">
    <location>
        <begin position="3943"/>
        <end position="3962"/>
    </location>
</feature>
<feature type="transmembrane region" description="Helical" evidence="10">
    <location>
        <begin position="24"/>
        <end position="45"/>
    </location>
</feature>
<dbReference type="EMBL" id="BEZZ01000074">
    <property type="protein sequence ID" value="GCC25067.1"/>
    <property type="molecule type" value="Genomic_DNA"/>
</dbReference>
<feature type="transmembrane region" description="Helical" evidence="10">
    <location>
        <begin position="3107"/>
        <end position="3131"/>
    </location>
</feature>
<evidence type="ECO:0000256" key="8">
    <source>
        <dbReference type="ARBA" id="ARBA00023136"/>
    </source>
</evidence>
<evidence type="ECO:0000256" key="2">
    <source>
        <dbReference type="ARBA" id="ARBA00022448"/>
    </source>
</evidence>
<comment type="subcellular location">
    <subcellularLocation>
        <location evidence="1">Membrane</location>
        <topology evidence="1">Multi-pass membrane protein</topology>
    </subcellularLocation>
</comment>
<dbReference type="GO" id="GO:0016887">
    <property type="term" value="F:ATP hydrolysis activity"/>
    <property type="evidence" value="ECO:0007669"/>
    <property type="project" value="InterPro"/>
</dbReference>
<dbReference type="InterPro" id="IPR003439">
    <property type="entry name" value="ABC_transporter-like_ATP-bd"/>
</dbReference>
<feature type="transmembrane region" description="Helical" evidence="10">
    <location>
        <begin position="3062"/>
        <end position="3086"/>
    </location>
</feature>
<feature type="transmembrane region" description="Helical" evidence="10">
    <location>
        <begin position="3873"/>
        <end position="3899"/>
    </location>
</feature>
<feature type="transmembrane region" description="Helical" evidence="10">
    <location>
        <begin position="2971"/>
        <end position="2993"/>
    </location>
</feature>
<keyword evidence="5" id="KW-0547">Nucleotide-binding</keyword>
<dbReference type="Gene3D" id="3.40.50.300">
    <property type="entry name" value="P-loop containing nucleotide triphosphate hydrolases"/>
    <property type="match status" value="2"/>
</dbReference>
<protein>
    <recommendedName>
        <fullName evidence="11">ABC transporter domain-containing protein</fullName>
    </recommendedName>
</protein>
<evidence type="ECO:0000256" key="6">
    <source>
        <dbReference type="ARBA" id="ARBA00022840"/>
    </source>
</evidence>
<keyword evidence="13" id="KW-1185">Reference proteome</keyword>
<evidence type="ECO:0000256" key="7">
    <source>
        <dbReference type="ARBA" id="ARBA00022989"/>
    </source>
</evidence>
<dbReference type="OMA" id="NEVEAGC"/>
<evidence type="ECO:0000256" key="10">
    <source>
        <dbReference type="SAM" id="Phobius"/>
    </source>
</evidence>
<dbReference type="OrthoDB" id="10255969at2759"/>
<dbReference type="PROSITE" id="PS50893">
    <property type="entry name" value="ABC_TRANSPORTER_2"/>
    <property type="match status" value="2"/>
</dbReference>
<feature type="transmembrane region" description="Helical" evidence="10">
    <location>
        <begin position="3982"/>
        <end position="4000"/>
    </location>
</feature>
<evidence type="ECO:0000256" key="1">
    <source>
        <dbReference type="ARBA" id="ARBA00004141"/>
    </source>
</evidence>
<dbReference type="Proteomes" id="UP000287033">
    <property type="component" value="Unassembled WGS sequence"/>
</dbReference>
<dbReference type="InterPro" id="IPR026082">
    <property type="entry name" value="ABCA"/>
</dbReference>
<dbReference type="SMART" id="SM00382">
    <property type="entry name" value="AAA"/>
    <property type="match status" value="2"/>
</dbReference>
<dbReference type="SUPFAM" id="SSF52540">
    <property type="entry name" value="P-loop containing nucleoside triphosphate hydrolases"/>
    <property type="match status" value="2"/>
</dbReference>
<evidence type="ECO:0000256" key="5">
    <source>
        <dbReference type="ARBA" id="ARBA00022741"/>
    </source>
</evidence>
<feature type="transmembrane region" description="Helical" evidence="10">
    <location>
        <begin position="2927"/>
        <end position="2950"/>
    </location>
</feature>
<evidence type="ECO:0000313" key="12">
    <source>
        <dbReference type="EMBL" id="GCC25067.1"/>
    </source>
</evidence>
<dbReference type="InterPro" id="IPR013525">
    <property type="entry name" value="ABC2_TM"/>
</dbReference>
<proteinExistence type="predicted"/>
<feature type="transmembrane region" description="Helical" evidence="10">
    <location>
        <begin position="3911"/>
        <end position="3931"/>
    </location>
</feature>